<evidence type="ECO:0000259" key="4">
    <source>
        <dbReference type="PROSITE" id="PS50883"/>
    </source>
</evidence>
<dbReference type="SUPFAM" id="SSF55785">
    <property type="entry name" value="PYP-like sensor domain (PAS domain)"/>
    <property type="match status" value="2"/>
</dbReference>
<dbReference type="InterPro" id="IPR029787">
    <property type="entry name" value="Nucleotide_cyclase"/>
</dbReference>
<sequence>MRRGDEPEEPDELAQDRSTVEQTASRLRARAERRLGGTSPGGAPSTLAEAAQLLHELHVHRIELELQNEELRRAQAELEASRARYFDLYDLAPVGYLSLSEAGLIEEANLAAAALLSTPRAALLGQPFSRFLCDEDRALHYGCLRALRSTGAQQRCELRLAGGEGPPIWVLAEAAPAPQGPSGEARWRSVLIDITTRKHDEQALSDAQARLRLAADVAELTFAEWDPRRDQLMPSSSMREPPEPAMTLEGWGDRIHPEDRPRVIAAIRAFARSRVDTAELQYRVRHNADGYRWNLTRLETLGQPDGQLERVLLVHQDVTLRKQSEDRAVYMAQHDPLTGLPSRALLDQLAAHMIAGAERAGTQLAVLFFDLDRFKAVNDLLGHEAGDQLLQAVAQRLRTSFRAEDLVSRLGGDEFVVVMANIPDAEEAARAARQAIATLARPYDIDGQPLPCAASLGISLFPRDGRTLGTLMQRADLAMYQAKQMGSGRYQFVTEALNRKVETTARLEQQLRQAVADHELRLVYQPMVDIASGRVAGVEALLRWPQPRGTPIPPATFVPMAEAIHVIHEIGQWVVREAVRQQALWREARLPRIPISVNVSSHQLYHPRFLPELAALIRELDADPSALSMQVSEAALLESPSSAKRLLSGLKALGIALVMDDFGLGCSSLCQLEDFPLDGLAVNRVLFERLHTGSTMPAVMDVIVHLGQALKLPVTAVGIESQADLSFVRAHQCSLAQGDYLGAPMSGDEFVAWYGRYSGLPHSEFHAPH</sequence>
<dbReference type="InterPro" id="IPR000014">
    <property type="entry name" value="PAS"/>
</dbReference>
<evidence type="ECO:0000259" key="3">
    <source>
        <dbReference type="PROSITE" id="PS50113"/>
    </source>
</evidence>
<dbReference type="InterPro" id="IPR001633">
    <property type="entry name" value="EAL_dom"/>
</dbReference>
<dbReference type="CDD" id="cd01948">
    <property type="entry name" value="EAL"/>
    <property type="match status" value="1"/>
</dbReference>
<accession>A0A6M0K3B0</accession>
<dbReference type="Gene3D" id="3.30.70.270">
    <property type="match status" value="1"/>
</dbReference>
<feature type="domain" description="EAL" evidence="4">
    <location>
        <begin position="504"/>
        <end position="758"/>
    </location>
</feature>
<dbReference type="NCBIfam" id="TIGR00254">
    <property type="entry name" value="GGDEF"/>
    <property type="match status" value="1"/>
</dbReference>
<reference evidence="6 7" key="1">
    <citation type="submission" date="2020-02" db="EMBL/GenBank/DDBJ databases">
        <title>Genome sequences of Thiorhodococcus mannitoliphagus and Thiorhodococcus minor, purple sulfur photosynthetic bacteria in the gammaproteobacterial family, Chromatiaceae.</title>
        <authorList>
            <person name="Aviles F.A."/>
            <person name="Meyer T.E."/>
            <person name="Kyndt J.A."/>
        </authorList>
    </citation>
    <scope>NUCLEOTIDE SEQUENCE [LARGE SCALE GENOMIC DNA]</scope>
    <source>
        <strain evidence="6 7">DSM 11518</strain>
    </source>
</reference>
<feature type="domain" description="PAC" evidence="3">
    <location>
        <begin position="278"/>
        <end position="330"/>
    </location>
</feature>
<name>A0A6M0K3B0_9GAMM</name>
<dbReference type="InterPro" id="IPR035919">
    <property type="entry name" value="EAL_sf"/>
</dbReference>
<keyword evidence="7" id="KW-1185">Reference proteome</keyword>
<dbReference type="InterPro" id="IPR035965">
    <property type="entry name" value="PAS-like_dom_sf"/>
</dbReference>
<gene>
    <name evidence="6" type="ORF">G3446_18080</name>
</gene>
<feature type="compositionally biased region" description="Acidic residues" evidence="2">
    <location>
        <begin position="1"/>
        <end position="13"/>
    </location>
</feature>
<evidence type="ECO:0000313" key="6">
    <source>
        <dbReference type="EMBL" id="NEV63774.1"/>
    </source>
</evidence>
<dbReference type="Proteomes" id="UP000483379">
    <property type="component" value="Unassembled WGS sequence"/>
</dbReference>
<proteinExistence type="predicted"/>
<dbReference type="PROSITE" id="PS50113">
    <property type="entry name" value="PAC"/>
    <property type="match status" value="2"/>
</dbReference>
<dbReference type="Pfam" id="PF08447">
    <property type="entry name" value="PAS_3"/>
    <property type="match status" value="1"/>
</dbReference>
<protein>
    <submittedName>
        <fullName evidence="6">EAL domain-containing protein</fullName>
    </submittedName>
</protein>
<dbReference type="SUPFAM" id="SSF55073">
    <property type="entry name" value="Nucleotide cyclase"/>
    <property type="match status" value="1"/>
</dbReference>
<dbReference type="InterPro" id="IPR013655">
    <property type="entry name" value="PAS_fold_3"/>
</dbReference>
<dbReference type="SMART" id="SM00052">
    <property type="entry name" value="EAL"/>
    <property type="match status" value="1"/>
</dbReference>
<evidence type="ECO:0000256" key="2">
    <source>
        <dbReference type="SAM" id="MobiDB-lite"/>
    </source>
</evidence>
<dbReference type="PANTHER" id="PTHR44757:SF2">
    <property type="entry name" value="BIOFILM ARCHITECTURE MAINTENANCE PROTEIN MBAA"/>
    <property type="match status" value="1"/>
</dbReference>
<keyword evidence="1" id="KW-0175">Coiled coil</keyword>
<feature type="domain" description="PAC" evidence="3">
    <location>
        <begin position="154"/>
        <end position="206"/>
    </location>
</feature>
<evidence type="ECO:0000313" key="7">
    <source>
        <dbReference type="Proteomes" id="UP000483379"/>
    </source>
</evidence>
<dbReference type="PROSITE" id="PS50883">
    <property type="entry name" value="EAL"/>
    <property type="match status" value="1"/>
</dbReference>
<dbReference type="RefSeq" id="WP_164454237.1">
    <property type="nucleotide sequence ID" value="NZ_JAAIJQ010000062.1"/>
</dbReference>
<dbReference type="InterPro" id="IPR043128">
    <property type="entry name" value="Rev_trsase/Diguanyl_cyclase"/>
</dbReference>
<organism evidence="6 7">
    <name type="scientific">Thiorhodococcus minor</name>
    <dbReference type="NCBI Taxonomy" id="57489"/>
    <lineage>
        <taxon>Bacteria</taxon>
        <taxon>Pseudomonadati</taxon>
        <taxon>Pseudomonadota</taxon>
        <taxon>Gammaproteobacteria</taxon>
        <taxon>Chromatiales</taxon>
        <taxon>Chromatiaceae</taxon>
        <taxon>Thiorhodococcus</taxon>
    </lineage>
</organism>
<feature type="region of interest" description="Disordered" evidence="2">
    <location>
        <begin position="1"/>
        <end position="43"/>
    </location>
</feature>
<dbReference type="SMART" id="SM00091">
    <property type="entry name" value="PAS"/>
    <property type="match status" value="1"/>
</dbReference>
<feature type="domain" description="GGDEF" evidence="5">
    <location>
        <begin position="362"/>
        <end position="495"/>
    </location>
</feature>
<dbReference type="InterPro" id="IPR001610">
    <property type="entry name" value="PAC"/>
</dbReference>
<dbReference type="Pfam" id="PF13426">
    <property type="entry name" value="PAS_9"/>
    <property type="match status" value="1"/>
</dbReference>
<dbReference type="InterPro" id="IPR052155">
    <property type="entry name" value="Biofilm_reg_signaling"/>
</dbReference>
<dbReference type="InterPro" id="IPR000700">
    <property type="entry name" value="PAS-assoc_C"/>
</dbReference>
<dbReference type="Gene3D" id="3.30.450.20">
    <property type="entry name" value="PAS domain"/>
    <property type="match status" value="2"/>
</dbReference>
<dbReference type="SMART" id="SM00086">
    <property type="entry name" value="PAC"/>
    <property type="match status" value="2"/>
</dbReference>
<dbReference type="PROSITE" id="PS50887">
    <property type="entry name" value="GGDEF"/>
    <property type="match status" value="1"/>
</dbReference>
<dbReference type="NCBIfam" id="TIGR00229">
    <property type="entry name" value="sensory_box"/>
    <property type="match status" value="1"/>
</dbReference>
<dbReference type="Pfam" id="PF00563">
    <property type="entry name" value="EAL"/>
    <property type="match status" value="1"/>
</dbReference>
<evidence type="ECO:0000256" key="1">
    <source>
        <dbReference type="SAM" id="Coils"/>
    </source>
</evidence>
<dbReference type="SUPFAM" id="SSF141868">
    <property type="entry name" value="EAL domain-like"/>
    <property type="match status" value="1"/>
</dbReference>
<dbReference type="CDD" id="cd01949">
    <property type="entry name" value="GGDEF"/>
    <property type="match status" value="1"/>
</dbReference>
<dbReference type="AlphaFoldDB" id="A0A6M0K3B0"/>
<comment type="caution">
    <text evidence="6">The sequence shown here is derived from an EMBL/GenBank/DDBJ whole genome shotgun (WGS) entry which is preliminary data.</text>
</comment>
<dbReference type="InterPro" id="IPR000160">
    <property type="entry name" value="GGDEF_dom"/>
</dbReference>
<feature type="coiled-coil region" evidence="1">
    <location>
        <begin position="57"/>
        <end position="84"/>
    </location>
</feature>
<dbReference type="Pfam" id="PF00990">
    <property type="entry name" value="GGDEF"/>
    <property type="match status" value="1"/>
</dbReference>
<dbReference type="PANTHER" id="PTHR44757">
    <property type="entry name" value="DIGUANYLATE CYCLASE DGCP"/>
    <property type="match status" value="1"/>
</dbReference>
<dbReference type="Gene3D" id="3.20.20.450">
    <property type="entry name" value="EAL domain"/>
    <property type="match status" value="1"/>
</dbReference>
<dbReference type="EMBL" id="JAAIJQ010000062">
    <property type="protein sequence ID" value="NEV63774.1"/>
    <property type="molecule type" value="Genomic_DNA"/>
</dbReference>
<dbReference type="SMART" id="SM00267">
    <property type="entry name" value="GGDEF"/>
    <property type="match status" value="1"/>
</dbReference>
<dbReference type="CDD" id="cd00130">
    <property type="entry name" value="PAS"/>
    <property type="match status" value="2"/>
</dbReference>
<evidence type="ECO:0000259" key="5">
    <source>
        <dbReference type="PROSITE" id="PS50887"/>
    </source>
</evidence>